<dbReference type="Pfam" id="PF09388">
    <property type="entry name" value="SpoOE-like"/>
    <property type="match status" value="1"/>
</dbReference>
<dbReference type="Proteomes" id="UP000694308">
    <property type="component" value="Unassembled WGS sequence"/>
</dbReference>
<keyword evidence="2" id="KW-1185">Reference proteome</keyword>
<gene>
    <name evidence="1" type="ORF">I6U48_25635</name>
</gene>
<accession>A0A949U4H1</accession>
<comment type="caution">
    <text evidence="1">The sequence shown here is derived from an EMBL/GenBank/DDBJ whole genome shotgun (WGS) entry which is preliminary data.</text>
</comment>
<protein>
    <submittedName>
        <fullName evidence="1">Aspartyl-phosphate phosphatase Spo0E family protein</fullName>
    </submittedName>
</protein>
<evidence type="ECO:0000313" key="1">
    <source>
        <dbReference type="EMBL" id="MBV7276269.1"/>
    </source>
</evidence>
<sequence>MDITSKLKDLKSLDIEINELKELLYVLMSKNDLTDKHVVECSQRLDELILEYQKFKNLI</sequence>
<evidence type="ECO:0000313" key="2">
    <source>
        <dbReference type="Proteomes" id="UP000694308"/>
    </source>
</evidence>
<name>A0A949U4H1_9CLOT</name>
<dbReference type="EMBL" id="JAEEGC010000166">
    <property type="protein sequence ID" value="MBV7276269.1"/>
    <property type="molecule type" value="Genomic_DNA"/>
</dbReference>
<proteinExistence type="predicted"/>
<dbReference type="GO" id="GO:0043937">
    <property type="term" value="P:regulation of sporulation"/>
    <property type="evidence" value="ECO:0007669"/>
    <property type="project" value="InterPro"/>
</dbReference>
<dbReference type="RefSeq" id="WP_218323309.1">
    <property type="nucleotide sequence ID" value="NZ_JAEEGC010000166.1"/>
</dbReference>
<reference evidence="1" key="1">
    <citation type="submission" date="2020-12" db="EMBL/GenBank/DDBJ databases">
        <title>Clostridium thailandense sp. nov., a novel acetogenic bacterium isolated from peat land soil in Thailand.</title>
        <authorList>
            <person name="Chaikitkaew S."/>
            <person name="Birkeland N.K."/>
        </authorList>
    </citation>
    <scope>NUCLEOTIDE SEQUENCE</scope>
    <source>
        <strain evidence="1">PL3</strain>
    </source>
</reference>
<organism evidence="1 2">
    <name type="scientific">Clostridium thailandense</name>
    <dbReference type="NCBI Taxonomy" id="2794346"/>
    <lineage>
        <taxon>Bacteria</taxon>
        <taxon>Bacillati</taxon>
        <taxon>Bacillota</taxon>
        <taxon>Clostridia</taxon>
        <taxon>Eubacteriales</taxon>
        <taxon>Clostridiaceae</taxon>
        <taxon>Clostridium</taxon>
    </lineage>
</organism>
<dbReference type="AlphaFoldDB" id="A0A949U4H1"/>
<dbReference type="InterPro" id="IPR018540">
    <property type="entry name" value="Spo0E-like"/>
</dbReference>